<dbReference type="Proteomes" id="UP000785200">
    <property type="component" value="Unassembled WGS sequence"/>
</dbReference>
<dbReference type="OrthoDB" id="3687641at2759"/>
<evidence type="ECO:0000313" key="2">
    <source>
        <dbReference type="EMBL" id="KAG0648152.1"/>
    </source>
</evidence>
<keyword evidence="1" id="KW-0812">Transmembrane</keyword>
<feature type="transmembrane region" description="Helical" evidence="1">
    <location>
        <begin position="16"/>
        <end position="36"/>
    </location>
</feature>
<dbReference type="AlphaFoldDB" id="A0A9P6VHQ8"/>
<feature type="transmembrane region" description="Helical" evidence="1">
    <location>
        <begin position="140"/>
        <end position="162"/>
    </location>
</feature>
<keyword evidence="1" id="KW-1133">Transmembrane helix</keyword>
<evidence type="ECO:0000313" key="3">
    <source>
        <dbReference type="Proteomes" id="UP000785200"/>
    </source>
</evidence>
<organism evidence="2 3">
    <name type="scientific">Hyphodiscus hymeniophilus</name>
    <dbReference type="NCBI Taxonomy" id="353542"/>
    <lineage>
        <taxon>Eukaryota</taxon>
        <taxon>Fungi</taxon>
        <taxon>Dikarya</taxon>
        <taxon>Ascomycota</taxon>
        <taxon>Pezizomycotina</taxon>
        <taxon>Leotiomycetes</taxon>
        <taxon>Helotiales</taxon>
        <taxon>Hyphodiscaceae</taxon>
        <taxon>Hyphodiscus</taxon>
    </lineage>
</organism>
<sequence length="163" mass="18616">MNFSRKSFYTPKNATHLFLCGVLLSSVVSVLLVMIFRQQICSGVVDVCASFSPSEPQKIPTVFAENYSYQTLDAEADERWKELVTPNGGFFIDESREDSQIYGIAFKCFGEIIKNYSPGWQTIKVEKADGTLLATAPIKWIWNILCIAWIIFARYLPLLLWWV</sequence>
<gene>
    <name evidence="2" type="ORF">D0Z07_5821</name>
</gene>
<keyword evidence="3" id="KW-1185">Reference proteome</keyword>
<protein>
    <submittedName>
        <fullName evidence="2">Uncharacterized protein</fullName>
    </submittedName>
</protein>
<dbReference type="EMBL" id="VNKQ01000011">
    <property type="protein sequence ID" value="KAG0648152.1"/>
    <property type="molecule type" value="Genomic_DNA"/>
</dbReference>
<keyword evidence="1" id="KW-0472">Membrane</keyword>
<accession>A0A9P6VHQ8</accession>
<reference evidence="2" key="1">
    <citation type="submission" date="2019-07" db="EMBL/GenBank/DDBJ databases">
        <title>Hyphodiscus hymeniophilus genome sequencing and assembly.</title>
        <authorList>
            <person name="Kramer G."/>
            <person name="Nodwell J."/>
        </authorList>
    </citation>
    <scope>NUCLEOTIDE SEQUENCE</scope>
    <source>
        <strain evidence="2">ATCC 34498</strain>
    </source>
</reference>
<comment type="caution">
    <text evidence="2">The sequence shown here is derived from an EMBL/GenBank/DDBJ whole genome shotgun (WGS) entry which is preliminary data.</text>
</comment>
<proteinExistence type="predicted"/>
<name>A0A9P6VHQ8_9HELO</name>
<evidence type="ECO:0000256" key="1">
    <source>
        <dbReference type="SAM" id="Phobius"/>
    </source>
</evidence>